<evidence type="ECO:0000256" key="1">
    <source>
        <dbReference type="SAM" id="Phobius"/>
    </source>
</evidence>
<keyword evidence="1" id="KW-0472">Membrane</keyword>
<feature type="transmembrane region" description="Helical" evidence="1">
    <location>
        <begin position="405"/>
        <end position="422"/>
    </location>
</feature>
<dbReference type="AlphaFoldDB" id="A0A540VGD6"/>
<keyword evidence="1" id="KW-1133">Transmembrane helix</keyword>
<dbReference type="RefSeq" id="WP_141610053.1">
    <property type="nucleotide sequence ID" value="NZ_VIGC02000011.1"/>
</dbReference>
<organism evidence="2 3">
    <name type="scientific">Litorilinea aerophila</name>
    <dbReference type="NCBI Taxonomy" id="1204385"/>
    <lineage>
        <taxon>Bacteria</taxon>
        <taxon>Bacillati</taxon>
        <taxon>Chloroflexota</taxon>
        <taxon>Caldilineae</taxon>
        <taxon>Caldilineales</taxon>
        <taxon>Caldilineaceae</taxon>
        <taxon>Litorilinea</taxon>
    </lineage>
</organism>
<feature type="transmembrane region" description="Helical" evidence="1">
    <location>
        <begin position="313"/>
        <end position="331"/>
    </location>
</feature>
<feature type="transmembrane region" description="Helical" evidence="1">
    <location>
        <begin position="373"/>
        <end position="393"/>
    </location>
</feature>
<protein>
    <recommendedName>
        <fullName evidence="4">Membrane protein 6-pyruvoyl-tetrahydropterin synthase-related domain-containing protein</fullName>
    </recommendedName>
</protein>
<feature type="transmembrane region" description="Helical" evidence="1">
    <location>
        <begin position="16"/>
        <end position="34"/>
    </location>
</feature>
<evidence type="ECO:0000313" key="2">
    <source>
        <dbReference type="EMBL" id="TQE95830.1"/>
    </source>
</evidence>
<feature type="transmembrane region" description="Helical" evidence="1">
    <location>
        <begin position="565"/>
        <end position="585"/>
    </location>
</feature>
<feature type="transmembrane region" description="Helical" evidence="1">
    <location>
        <begin position="338"/>
        <end position="361"/>
    </location>
</feature>
<dbReference type="OrthoDB" id="9784157at2"/>
<feature type="transmembrane region" description="Helical" evidence="1">
    <location>
        <begin position="592"/>
        <end position="611"/>
    </location>
</feature>
<reference evidence="2 3" key="1">
    <citation type="submission" date="2019-06" db="EMBL/GenBank/DDBJ databases">
        <title>Genome sequence of Litorilinea aerophila BAA-2444.</title>
        <authorList>
            <person name="Maclea K.S."/>
            <person name="Maurais E.G."/>
            <person name="Iannazzi L.C."/>
        </authorList>
    </citation>
    <scope>NUCLEOTIDE SEQUENCE [LARGE SCALE GENOMIC DNA]</scope>
    <source>
        <strain evidence="2 3">ATCC BAA-2444</strain>
    </source>
</reference>
<accession>A0A540VGD6</accession>
<evidence type="ECO:0000313" key="3">
    <source>
        <dbReference type="Proteomes" id="UP000317371"/>
    </source>
</evidence>
<feature type="transmembrane region" description="Helical" evidence="1">
    <location>
        <begin position="152"/>
        <end position="171"/>
    </location>
</feature>
<gene>
    <name evidence="2" type="ORF">FKZ61_10360</name>
</gene>
<feature type="transmembrane region" description="Helical" evidence="1">
    <location>
        <begin position="129"/>
        <end position="146"/>
    </location>
</feature>
<dbReference type="InParanoid" id="A0A540VGD6"/>
<name>A0A540VGD6_9CHLR</name>
<evidence type="ECO:0008006" key="4">
    <source>
        <dbReference type="Google" id="ProtNLM"/>
    </source>
</evidence>
<feature type="transmembrane region" description="Helical" evidence="1">
    <location>
        <begin position="239"/>
        <end position="261"/>
    </location>
</feature>
<dbReference type="Proteomes" id="UP000317371">
    <property type="component" value="Unassembled WGS sequence"/>
</dbReference>
<feature type="transmembrane region" description="Helical" evidence="1">
    <location>
        <begin position="102"/>
        <end position="122"/>
    </location>
</feature>
<keyword evidence="3" id="KW-1185">Reference proteome</keyword>
<feature type="transmembrane region" description="Helical" evidence="1">
    <location>
        <begin position="207"/>
        <end position="227"/>
    </location>
</feature>
<keyword evidence="1" id="KW-0812">Transmembrane</keyword>
<proteinExistence type="predicted"/>
<feature type="transmembrane region" description="Helical" evidence="1">
    <location>
        <begin position="183"/>
        <end position="201"/>
    </location>
</feature>
<dbReference type="EMBL" id="VIGC01000011">
    <property type="protein sequence ID" value="TQE95830.1"/>
    <property type="molecule type" value="Genomic_DNA"/>
</dbReference>
<sequence length="746" mass="80821">MQAFTVAPGPAWRRRVGYVALCLGAGLALFWSTASWPETPDGLFHLHRVRALAEALSMGVLWPRWFPDFAFGYGYPVLNFYAPAFYYGPALFHLAGLDLLSATRLGLALWYGLSGLAMIALLRCWCRPAVALWGALLYLAFPYRLYDLFIRGALPEFAAFLWLPLIAGLTCRLLRATEGEHSLFRRPVFLWLSLAWAGLFLTHNLTALMAVMMAGLLFPVLAAARLWSSAGEGSWARFWRVGMALGGPVIMGVALAGVQLLPAVLEVPWVSLGSSPPDAGFVRHFAGWRELWAGLWRYPYPDAAAATVPAPSYLLPTLILALGVLGMGASVPGRGALATALGIAGLSLFLTTGASAPLWMLGSAVLEKLQFPWRWQTLLAPAFAWCAALLLEAGWRLTPGLRRGGGLLAAAVVGVYGVWYALAGLSPQPAPYTPALLTREQMWQFDADHGQVGATWTAEFLPRWVQEARWAVGRAPTVPQEEQLQVDPVSWRAEPLQQPYLGGSWLVTAAQDFTLRFHQFFYPAWQVRLDGRPVEVQPDGPLALLAVDVPAGNHRLDLRWTPTPAVLLGLACSSLGGLVVALLAGRRRPLELVFGLAFVLLLVGDGLGWFARAVHPVAVGVNYGPVRLEGAVIGAAGPGDLLSVRLFWSVQEGGQPLTTFVHLVDAGGEMVAQRDEPLAGLYTPAERWLPGQVLVYEHQVPVPADLAPGTYTVYVGLYPPGQPEAPLQPVGHPTPRLAIGQVEVRP</sequence>
<comment type="caution">
    <text evidence="2">The sequence shown here is derived from an EMBL/GenBank/DDBJ whole genome shotgun (WGS) entry which is preliminary data.</text>
</comment>